<evidence type="ECO:0000313" key="12">
    <source>
        <dbReference type="Proteomes" id="UP000663873"/>
    </source>
</evidence>
<evidence type="ECO:0000313" key="9">
    <source>
        <dbReference type="EMBL" id="CAF4482871.1"/>
    </source>
</evidence>
<dbReference type="GO" id="GO:0006679">
    <property type="term" value="P:glucosylceramide biosynthetic process"/>
    <property type="evidence" value="ECO:0007669"/>
    <property type="project" value="TreeGrafter"/>
</dbReference>
<reference evidence="10" key="1">
    <citation type="submission" date="2021-02" db="EMBL/GenBank/DDBJ databases">
        <authorList>
            <person name="Nowell W R."/>
        </authorList>
    </citation>
    <scope>NUCLEOTIDE SEQUENCE</scope>
</reference>
<keyword evidence="12" id="KW-1185">Reference proteome</keyword>
<dbReference type="InterPro" id="IPR025993">
    <property type="entry name" value="Ceramide_glucosylTrfase"/>
</dbReference>
<evidence type="ECO:0000313" key="10">
    <source>
        <dbReference type="EMBL" id="CAF4835933.1"/>
    </source>
</evidence>
<evidence type="ECO:0000256" key="1">
    <source>
        <dbReference type="ARBA" id="ARBA00004141"/>
    </source>
</evidence>
<dbReference type="PANTHER" id="PTHR12726:SF0">
    <property type="entry name" value="CERAMIDE GLUCOSYLTRANSFERASE"/>
    <property type="match status" value="1"/>
</dbReference>
<proteinExistence type="predicted"/>
<evidence type="ECO:0000256" key="5">
    <source>
        <dbReference type="ARBA" id="ARBA00022989"/>
    </source>
</evidence>
<keyword evidence="6 8" id="KW-0472">Membrane</keyword>
<evidence type="ECO:0000256" key="4">
    <source>
        <dbReference type="ARBA" id="ARBA00022692"/>
    </source>
</evidence>
<keyword evidence="3" id="KW-0808">Transferase</keyword>
<dbReference type="Pfam" id="PF13506">
    <property type="entry name" value="Glyco_transf_21"/>
    <property type="match status" value="1"/>
</dbReference>
<dbReference type="Proteomes" id="UP000663848">
    <property type="component" value="Unassembled WGS sequence"/>
</dbReference>
<gene>
    <name evidence="10" type="ORF">QYT958_LOCUS26067</name>
    <name evidence="9" type="ORF">UJA718_LOCUS25065</name>
</gene>
<comment type="caution">
    <text evidence="10">The sequence shown here is derived from an EMBL/GenBank/DDBJ whole genome shotgun (WGS) entry which is preliminary data.</text>
</comment>
<dbReference type="AlphaFoldDB" id="A0A821RCT2"/>
<evidence type="ECO:0008006" key="13">
    <source>
        <dbReference type="Google" id="ProtNLM"/>
    </source>
</evidence>
<keyword evidence="5 8" id="KW-1133">Transmembrane helix</keyword>
<feature type="region of interest" description="Disordered" evidence="7">
    <location>
        <begin position="123"/>
        <end position="169"/>
    </location>
</feature>
<evidence type="ECO:0000256" key="8">
    <source>
        <dbReference type="SAM" id="Phobius"/>
    </source>
</evidence>
<comment type="subcellular location">
    <subcellularLocation>
        <location evidence="1">Membrane</location>
        <topology evidence="1">Multi-pass membrane protein</topology>
    </subcellularLocation>
</comment>
<protein>
    <recommendedName>
        <fullName evidence="13">Ceramide glucosyltransferase</fullName>
    </recommendedName>
</protein>
<evidence type="ECO:0000256" key="2">
    <source>
        <dbReference type="ARBA" id="ARBA00022676"/>
    </source>
</evidence>
<evidence type="ECO:0000256" key="7">
    <source>
        <dbReference type="SAM" id="MobiDB-lite"/>
    </source>
</evidence>
<accession>A0A821RCT2</accession>
<dbReference type="EMBL" id="CAJOBP010006004">
    <property type="protein sequence ID" value="CAF4482871.1"/>
    <property type="molecule type" value="Genomic_DNA"/>
</dbReference>
<dbReference type="GO" id="GO:0016020">
    <property type="term" value="C:membrane"/>
    <property type="evidence" value="ECO:0007669"/>
    <property type="project" value="UniProtKB-SubCell"/>
</dbReference>
<dbReference type="GO" id="GO:0008120">
    <property type="term" value="F:ceramide glucosyltransferase activity"/>
    <property type="evidence" value="ECO:0007669"/>
    <property type="project" value="TreeGrafter"/>
</dbReference>
<evidence type="ECO:0000313" key="11">
    <source>
        <dbReference type="Proteomes" id="UP000663848"/>
    </source>
</evidence>
<keyword evidence="2" id="KW-0328">Glycosyltransferase</keyword>
<feature type="compositionally biased region" description="Polar residues" evidence="7">
    <location>
        <begin position="148"/>
        <end position="163"/>
    </location>
</feature>
<sequence>MSFLHIIYTLALTVSLVLAILVLILVWLFHCGGLSYGFYKFHRKKIPNNLKELPGISIIKPLTCADSNLYDNLKTFFNLKYPRYELLFCLQEHDSELIAMIERLRAQYPHVESQLFVGSQYAEKRQENNSDDDDDDDDDNDNQKNDNLRSVSNNKDIPSTSKRMISRKRPTCCGTQKFSSGDALLKTGTMEIVNPKIFNMLGAYEKAQYPLFLISDSGLMMYEDTLFEMALCMTEDVGLVHQMPFTANRQGFAGTVEKEGLDIF</sequence>
<evidence type="ECO:0000256" key="6">
    <source>
        <dbReference type="ARBA" id="ARBA00023136"/>
    </source>
</evidence>
<feature type="transmembrane region" description="Helical" evidence="8">
    <location>
        <begin position="6"/>
        <end position="39"/>
    </location>
</feature>
<organism evidence="10 11">
    <name type="scientific">Rotaria socialis</name>
    <dbReference type="NCBI Taxonomy" id="392032"/>
    <lineage>
        <taxon>Eukaryota</taxon>
        <taxon>Metazoa</taxon>
        <taxon>Spiralia</taxon>
        <taxon>Gnathifera</taxon>
        <taxon>Rotifera</taxon>
        <taxon>Eurotatoria</taxon>
        <taxon>Bdelloidea</taxon>
        <taxon>Philodinida</taxon>
        <taxon>Philodinidae</taxon>
        <taxon>Rotaria</taxon>
    </lineage>
</organism>
<keyword evidence="4 8" id="KW-0812">Transmembrane</keyword>
<dbReference type="Proteomes" id="UP000663873">
    <property type="component" value="Unassembled WGS sequence"/>
</dbReference>
<feature type="compositionally biased region" description="Acidic residues" evidence="7">
    <location>
        <begin position="129"/>
        <end position="140"/>
    </location>
</feature>
<dbReference type="EMBL" id="CAJOBR010006077">
    <property type="protein sequence ID" value="CAF4835933.1"/>
    <property type="molecule type" value="Genomic_DNA"/>
</dbReference>
<dbReference type="PANTHER" id="PTHR12726">
    <property type="entry name" value="CERAMIDE GLUCOSYLTRANSFERASE"/>
    <property type="match status" value="1"/>
</dbReference>
<name>A0A821RCT2_9BILA</name>
<evidence type="ECO:0000256" key="3">
    <source>
        <dbReference type="ARBA" id="ARBA00022679"/>
    </source>
</evidence>